<dbReference type="RefSeq" id="WP_188320550.1">
    <property type="nucleotide sequence ID" value="NZ_CP060203.1"/>
</dbReference>
<evidence type="ECO:0000313" key="2">
    <source>
        <dbReference type="Proteomes" id="UP000516438"/>
    </source>
</evidence>
<reference evidence="1 2" key="1">
    <citation type="submission" date="2020-07" db="EMBL/GenBank/DDBJ databases">
        <title>Complete genome and description of Chryseobacterium manosquense strain Marseille-Q2069 sp. nov.</title>
        <authorList>
            <person name="Boxberger M."/>
        </authorList>
    </citation>
    <scope>NUCLEOTIDE SEQUENCE [LARGE SCALE GENOMIC DNA]</scope>
    <source>
        <strain evidence="1 2">Marseille-Q2069</strain>
    </source>
</reference>
<evidence type="ECO:0000313" key="1">
    <source>
        <dbReference type="EMBL" id="QNS40488.1"/>
    </source>
</evidence>
<dbReference type="PROSITE" id="PS51257">
    <property type="entry name" value="PROKAR_LIPOPROTEIN"/>
    <property type="match status" value="1"/>
</dbReference>
<proteinExistence type="predicted"/>
<dbReference type="AlphaFoldDB" id="A0A7H1DU30"/>
<dbReference type="EMBL" id="CP060203">
    <property type="protein sequence ID" value="QNS40488.1"/>
    <property type="molecule type" value="Genomic_DNA"/>
</dbReference>
<organism evidence="1 2">
    <name type="scientific">Chryseobacterium manosquense</name>
    <dbReference type="NCBI Taxonomy" id="2754694"/>
    <lineage>
        <taxon>Bacteria</taxon>
        <taxon>Pseudomonadati</taxon>
        <taxon>Bacteroidota</taxon>
        <taxon>Flavobacteriia</taxon>
        <taxon>Flavobacteriales</taxon>
        <taxon>Weeksellaceae</taxon>
        <taxon>Chryseobacterium group</taxon>
        <taxon>Chryseobacterium</taxon>
    </lineage>
</organism>
<dbReference type="KEGG" id="cmaq:H0S70_08820"/>
<accession>A0A7H1DU30</accession>
<name>A0A7H1DU30_9FLAO</name>
<dbReference type="Pfam" id="PF20329">
    <property type="entry name" value="DUF6624"/>
    <property type="match status" value="1"/>
</dbReference>
<keyword evidence="2" id="KW-1185">Reference proteome</keyword>
<gene>
    <name evidence="1" type="ORF">H0S70_08820</name>
</gene>
<dbReference type="Proteomes" id="UP000516438">
    <property type="component" value="Chromosome"/>
</dbReference>
<dbReference type="InterPro" id="IPR046732">
    <property type="entry name" value="DUF6624"/>
</dbReference>
<sequence length="224" mass="25997">MNKFSAIAFLFLILFSCKKVEKTSINLELKKELSEIEFRDQAVRFITDQTPKDSLDLIAKRIKVDPTYFKNNYKSVSVTLDGENIKRVEEIISKYGYPGKALVGTPENRAAWIVIQHSSPQVIQKYLPMLREAVKNGDLDRQSLAITEDRNLMYQGKKQIYGSQFFEVNGKPAFWPIENSEKVNELRKEAGFVQTIEEYSKDLYGKDFQYKIYTLEEVKKLQAQ</sequence>
<protein>
    <submittedName>
        <fullName evidence="1">Uncharacterized protein</fullName>
    </submittedName>
</protein>